<feature type="chain" id="PRO_5019399388" description="Serine-threonine/tyrosine-protein kinase catalytic domain-containing protein" evidence="1">
    <location>
        <begin position="26"/>
        <end position="139"/>
    </location>
</feature>
<reference evidence="3" key="2">
    <citation type="journal article" date="2017" name="Nat. Plants">
        <title>The Aegilops tauschii genome reveals multiple impacts of transposons.</title>
        <authorList>
            <person name="Zhao G."/>
            <person name="Zou C."/>
            <person name="Li K."/>
            <person name="Wang K."/>
            <person name="Li T."/>
            <person name="Gao L."/>
            <person name="Zhang X."/>
            <person name="Wang H."/>
            <person name="Yang Z."/>
            <person name="Liu X."/>
            <person name="Jiang W."/>
            <person name="Mao L."/>
            <person name="Kong X."/>
            <person name="Jiao Y."/>
            <person name="Jia J."/>
        </authorList>
    </citation>
    <scope>NUCLEOTIDE SEQUENCE [LARGE SCALE GENOMIC DNA]</scope>
    <source>
        <strain evidence="3">cv. AL8/78</strain>
    </source>
</reference>
<dbReference type="Gramene" id="AET7Gv20027300.2">
    <property type="protein sequence ID" value="AET7Gv20027300.2"/>
    <property type="gene ID" value="AET7Gv20027300"/>
</dbReference>
<reference evidence="2" key="3">
    <citation type="journal article" date="2017" name="Nature">
        <title>Genome sequence of the progenitor of the wheat D genome Aegilops tauschii.</title>
        <authorList>
            <person name="Luo M.C."/>
            <person name="Gu Y.Q."/>
            <person name="Puiu D."/>
            <person name="Wang H."/>
            <person name="Twardziok S.O."/>
            <person name="Deal K.R."/>
            <person name="Huo N."/>
            <person name="Zhu T."/>
            <person name="Wang L."/>
            <person name="Wang Y."/>
            <person name="McGuire P.E."/>
            <person name="Liu S."/>
            <person name="Long H."/>
            <person name="Ramasamy R.K."/>
            <person name="Rodriguez J.C."/>
            <person name="Van S.L."/>
            <person name="Yuan L."/>
            <person name="Wang Z."/>
            <person name="Xia Z."/>
            <person name="Xiao L."/>
            <person name="Anderson O.D."/>
            <person name="Ouyang S."/>
            <person name="Liang Y."/>
            <person name="Zimin A.V."/>
            <person name="Pertea G."/>
            <person name="Qi P."/>
            <person name="Bennetzen J.L."/>
            <person name="Dai X."/>
            <person name="Dawson M.W."/>
            <person name="Muller H.G."/>
            <person name="Kugler K."/>
            <person name="Rivarola-Duarte L."/>
            <person name="Spannagl M."/>
            <person name="Mayer K.F.X."/>
            <person name="Lu F.H."/>
            <person name="Bevan M.W."/>
            <person name="Leroy P."/>
            <person name="Li P."/>
            <person name="You F.M."/>
            <person name="Sun Q."/>
            <person name="Liu Z."/>
            <person name="Lyons E."/>
            <person name="Wicker T."/>
            <person name="Salzberg S.L."/>
            <person name="Devos K.M."/>
            <person name="Dvorak J."/>
        </authorList>
    </citation>
    <scope>NUCLEOTIDE SEQUENCE [LARGE SCALE GENOMIC DNA]</scope>
    <source>
        <strain evidence="2">cv. AL8/78</strain>
    </source>
</reference>
<evidence type="ECO:0000313" key="3">
    <source>
        <dbReference type="Proteomes" id="UP000015105"/>
    </source>
</evidence>
<dbReference type="InterPro" id="IPR011009">
    <property type="entry name" value="Kinase-like_dom_sf"/>
</dbReference>
<dbReference type="SUPFAM" id="SSF56112">
    <property type="entry name" value="Protein kinase-like (PK-like)"/>
    <property type="match status" value="1"/>
</dbReference>
<evidence type="ECO:0008006" key="4">
    <source>
        <dbReference type="Google" id="ProtNLM"/>
    </source>
</evidence>
<sequence length="139" mass="15592">MPTLCLPITWPVTCLFTCLSEYGSGSEPSTEGDVFSYGVLLLEIFTGRRPTDNFMDGVITLVKYVRVAYPDKLLNILDASATHSGDTQRIVDMFLYPIFKLGLACCEDSPRHRMKINDVVKELNAIKRACEAHMAVHEF</sequence>
<dbReference type="Proteomes" id="UP000015105">
    <property type="component" value="Chromosome 7D"/>
</dbReference>
<reference evidence="3" key="1">
    <citation type="journal article" date="2014" name="Science">
        <title>Ancient hybridizations among the ancestral genomes of bread wheat.</title>
        <authorList>
            <consortium name="International Wheat Genome Sequencing Consortium,"/>
            <person name="Marcussen T."/>
            <person name="Sandve S.R."/>
            <person name="Heier L."/>
            <person name="Spannagl M."/>
            <person name="Pfeifer M."/>
            <person name="Jakobsen K.S."/>
            <person name="Wulff B.B."/>
            <person name="Steuernagel B."/>
            <person name="Mayer K.F."/>
            <person name="Olsen O.A."/>
        </authorList>
    </citation>
    <scope>NUCLEOTIDE SEQUENCE [LARGE SCALE GENOMIC DNA]</scope>
    <source>
        <strain evidence="3">cv. AL8/78</strain>
    </source>
</reference>
<dbReference type="GO" id="GO:0016020">
    <property type="term" value="C:membrane"/>
    <property type="evidence" value="ECO:0007669"/>
    <property type="project" value="TreeGrafter"/>
</dbReference>
<name>A0A453QBV0_AEGTS</name>
<dbReference type="AlphaFoldDB" id="A0A453QBV0"/>
<protein>
    <recommendedName>
        <fullName evidence="4">Serine-threonine/tyrosine-protein kinase catalytic domain-containing protein</fullName>
    </recommendedName>
</protein>
<organism evidence="2 3">
    <name type="scientific">Aegilops tauschii subsp. strangulata</name>
    <name type="common">Goatgrass</name>
    <dbReference type="NCBI Taxonomy" id="200361"/>
    <lineage>
        <taxon>Eukaryota</taxon>
        <taxon>Viridiplantae</taxon>
        <taxon>Streptophyta</taxon>
        <taxon>Embryophyta</taxon>
        <taxon>Tracheophyta</taxon>
        <taxon>Spermatophyta</taxon>
        <taxon>Magnoliopsida</taxon>
        <taxon>Liliopsida</taxon>
        <taxon>Poales</taxon>
        <taxon>Poaceae</taxon>
        <taxon>BOP clade</taxon>
        <taxon>Pooideae</taxon>
        <taxon>Triticodae</taxon>
        <taxon>Triticeae</taxon>
        <taxon>Triticinae</taxon>
        <taxon>Aegilops</taxon>
    </lineage>
</organism>
<dbReference type="Gene3D" id="1.10.510.10">
    <property type="entry name" value="Transferase(Phosphotransferase) domain 1"/>
    <property type="match status" value="1"/>
</dbReference>
<reference evidence="2" key="4">
    <citation type="submission" date="2019-03" db="UniProtKB">
        <authorList>
            <consortium name="EnsemblPlants"/>
        </authorList>
    </citation>
    <scope>IDENTIFICATION</scope>
</reference>
<feature type="signal peptide" evidence="1">
    <location>
        <begin position="1"/>
        <end position="25"/>
    </location>
</feature>
<dbReference type="EnsemblPlants" id="AET7Gv20027300.2">
    <property type="protein sequence ID" value="AET7Gv20027300.2"/>
    <property type="gene ID" value="AET7Gv20027300"/>
</dbReference>
<proteinExistence type="predicted"/>
<dbReference type="PANTHER" id="PTHR48055">
    <property type="entry name" value="LEUCINE-RICH REPEAT RECEPTOR PROTEIN KINASE EMS1"/>
    <property type="match status" value="1"/>
</dbReference>
<keyword evidence="1" id="KW-0732">Signal</keyword>
<keyword evidence="3" id="KW-1185">Reference proteome</keyword>
<dbReference type="InterPro" id="IPR051564">
    <property type="entry name" value="LRR_receptor-like_kinase"/>
</dbReference>
<accession>A0A453QBV0</accession>
<evidence type="ECO:0000313" key="2">
    <source>
        <dbReference type="EnsemblPlants" id="AET7Gv20027300.2"/>
    </source>
</evidence>
<evidence type="ECO:0000256" key="1">
    <source>
        <dbReference type="SAM" id="SignalP"/>
    </source>
</evidence>
<reference evidence="2" key="5">
    <citation type="journal article" date="2021" name="G3 (Bethesda)">
        <title>Aegilops tauschii genome assembly Aet v5.0 features greater sequence contiguity and improved annotation.</title>
        <authorList>
            <person name="Wang L."/>
            <person name="Zhu T."/>
            <person name="Rodriguez J.C."/>
            <person name="Deal K.R."/>
            <person name="Dubcovsky J."/>
            <person name="McGuire P.E."/>
            <person name="Lux T."/>
            <person name="Spannagl M."/>
            <person name="Mayer K.F.X."/>
            <person name="Baldrich P."/>
            <person name="Meyers B.C."/>
            <person name="Huo N."/>
            <person name="Gu Y.Q."/>
            <person name="Zhou H."/>
            <person name="Devos K.M."/>
            <person name="Bennetzen J.L."/>
            <person name="Unver T."/>
            <person name="Budak H."/>
            <person name="Gulick P.J."/>
            <person name="Galiba G."/>
            <person name="Kalapos B."/>
            <person name="Nelson D.R."/>
            <person name="Li P."/>
            <person name="You F.M."/>
            <person name="Luo M.C."/>
            <person name="Dvorak J."/>
        </authorList>
    </citation>
    <scope>NUCLEOTIDE SEQUENCE [LARGE SCALE GENOMIC DNA]</scope>
    <source>
        <strain evidence="2">cv. AL8/78</strain>
    </source>
</reference>
<dbReference type="PANTHER" id="PTHR48055:SF55">
    <property type="entry name" value="PROTEIN KINASE DOMAIN-CONTAINING PROTEIN"/>
    <property type="match status" value="1"/>
</dbReference>